<dbReference type="AlphaFoldDB" id="A0A4Z2J1J9"/>
<gene>
    <name evidence="2" type="ORF">EYF80_005705</name>
</gene>
<organism evidence="2 3">
    <name type="scientific">Liparis tanakae</name>
    <name type="common">Tanaka's snailfish</name>
    <dbReference type="NCBI Taxonomy" id="230148"/>
    <lineage>
        <taxon>Eukaryota</taxon>
        <taxon>Metazoa</taxon>
        <taxon>Chordata</taxon>
        <taxon>Craniata</taxon>
        <taxon>Vertebrata</taxon>
        <taxon>Euteleostomi</taxon>
        <taxon>Actinopterygii</taxon>
        <taxon>Neopterygii</taxon>
        <taxon>Teleostei</taxon>
        <taxon>Neoteleostei</taxon>
        <taxon>Acanthomorphata</taxon>
        <taxon>Eupercaria</taxon>
        <taxon>Perciformes</taxon>
        <taxon>Cottioidei</taxon>
        <taxon>Cottales</taxon>
        <taxon>Liparidae</taxon>
        <taxon>Liparis</taxon>
    </lineage>
</organism>
<proteinExistence type="predicted"/>
<dbReference type="EMBL" id="SRLO01000029">
    <property type="protein sequence ID" value="TNN84099.1"/>
    <property type="molecule type" value="Genomic_DNA"/>
</dbReference>
<protein>
    <submittedName>
        <fullName evidence="2">Uncharacterized protein</fullName>
    </submittedName>
</protein>
<reference evidence="2 3" key="1">
    <citation type="submission" date="2019-03" db="EMBL/GenBank/DDBJ databases">
        <title>First draft genome of Liparis tanakae, snailfish: a comprehensive survey of snailfish specific genes.</title>
        <authorList>
            <person name="Kim W."/>
            <person name="Song I."/>
            <person name="Jeong J.-H."/>
            <person name="Kim D."/>
            <person name="Kim S."/>
            <person name="Ryu S."/>
            <person name="Song J.Y."/>
            <person name="Lee S.K."/>
        </authorList>
    </citation>
    <scope>NUCLEOTIDE SEQUENCE [LARGE SCALE GENOMIC DNA]</scope>
    <source>
        <tissue evidence="2">Muscle</tissue>
    </source>
</reference>
<name>A0A4Z2J1J9_9TELE</name>
<feature type="region of interest" description="Disordered" evidence="1">
    <location>
        <begin position="67"/>
        <end position="103"/>
    </location>
</feature>
<evidence type="ECO:0000313" key="3">
    <source>
        <dbReference type="Proteomes" id="UP000314294"/>
    </source>
</evidence>
<accession>A0A4Z2J1J9</accession>
<comment type="caution">
    <text evidence="2">The sequence shown here is derived from an EMBL/GenBank/DDBJ whole genome shotgun (WGS) entry which is preliminary data.</text>
</comment>
<feature type="compositionally biased region" description="Basic and acidic residues" evidence="1">
    <location>
        <begin position="90"/>
        <end position="103"/>
    </location>
</feature>
<sequence length="169" mass="18318">MNQWKTNIIAGILELIEQVVNDVSTMVGMNESQSIQASSLLDVTHSLWVIQEYQALEGEEKRAKTFTKPNKQSTLSNFSSPVGLDTEDLSSERETGERGQTDVELHCGSGPAGEPEQKMKQSLKSRAFLPMAHSFRGLGWVYAMHKSDKAAGPGGCAVLPNKPDLGIGG</sequence>
<keyword evidence="3" id="KW-1185">Reference proteome</keyword>
<feature type="compositionally biased region" description="Polar residues" evidence="1">
    <location>
        <begin position="67"/>
        <end position="80"/>
    </location>
</feature>
<dbReference type="Proteomes" id="UP000314294">
    <property type="component" value="Unassembled WGS sequence"/>
</dbReference>
<evidence type="ECO:0000256" key="1">
    <source>
        <dbReference type="SAM" id="MobiDB-lite"/>
    </source>
</evidence>
<evidence type="ECO:0000313" key="2">
    <source>
        <dbReference type="EMBL" id="TNN84099.1"/>
    </source>
</evidence>